<organism evidence="2 3">
    <name type="scientific">Paeniclostridium hominis</name>
    <dbReference type="NCBI Taxonomy" id="2764329"/>
    <lineage>
        <taxon>Bacteria</taxon>
        <taxon>Bacillati</taxon>
        <taxon>Bacillota</taxon>
        <taxon>Clostridia</taxon>
        <taxon>Peptostreptococcales</taxon>
        <taxon>Peptostreptococcaceae</taxon>
        <taxon>Paeniclostridium</taxon>
    </lineage>
</organism>
<proteinExistence type="predicted"/>
<dbReference type="RefSeq" id="WP_187005199.1">
    <property type="nucleotide sequence ID" value="NZ_JACRWD010000001.1"/>
</dbReference>
<dbReference type="Proteomes" id="UP000611796">
    <property type="component" value="Unassembled WGS sequence"/>
</dbReference>
<protein>
    <submittedName>
        <fullName evidence="2">Uncharacterized protein</fullName>
    </submittedName>
</protein>
<accession>A0ABR7K158</accession>
<evidence type="ECO:0000313" key="2">
    <source>
        <dbReference type="EMBL" id="MBC6002846.1"/>
    </source>
</evidence>
<keyword evidence="1" id="KW-1133">Transmembrane helix</keyword>
<gene>
    <name evidence="2" type="ORF">H8891_03450</name>
</gene>
<keyword evidence="3" id="KW-1185">Reference proteome</keyword>
<keyword evidence="1" id="KW-0472">Membrane</keyword>
<evidence type="ECO:0000256" key="1">
    <source>
        <dbReference type="SAM" id="Phobius"/>
    </source>
</evidence>
<sequence length="131" mass="15634">MFKFIKIFIVSMVIIVIFSININSLDYYDLYFEKISENIVKGNYETLHDNIKYKTNYNLVLSKDEIDLINYNVKINLNGYKKVSEEDALNKSKTKVRPVYKKIKGNIIKDYKIWNQRKQIIIQVPIDIEFI</sequence>
<keyword evidence="1" id="KW-0812">Transmembrane</keyword>
<reference evidence="2 3" key="1">
    <citation type="submission" date="2020-08" db="EMBL/GenBank/DDBJ databases">
        <authorList>
            <person name="Liu C."/>
            <person name="Sun Q."/>
        </authorList>
    </citation>
    <scope>NUCLEOTIDE SEQUENCE [LARGE SCALE GENOMIC DNA]</scope>
    <source>
        <strain evidence="2 3">NSJ-45</strain>
    </source>
</reference>
<comment type="caution">
    <text evidence="2">The sequence shown here is derived from an EMBL/GenBank/DDBJ whole genome shotgun (WGS) entry which is preliminary data.</text>
</comment>
<name>A0ABR7K158_9FIRM</name>
<dbReference type="EMBL" id="JACRWD010000001">
    <property type="protein sequence ID" value="MBC6002846.1"/>
    <property type="molecule type" value="Genomic_DNA"/>
</dbReference>
<feature type="transmembrane region" description="Helical" evidence="1">
    <location>
        <begin position="7"/>
        <end position="28"/>
    </location>
</feature>
<evidence type="ECO:0000313" key="3">
    <source>
        <dbReference type="Proteomes" id="UP000611796"/>
    </source>
</evidence>